<organism evidence="1 2">
    <name type="scientific">Zalaria obscura</name>
    <dbReference type="NCBI Taxonomy" id="2024903"/>
    <lineage>
        <taxon>Eukaryota</taxon>
        <taxon>Fungi</taxon>
        <taxon>Dikarya</taxon>
        <taxon>Ascomycota</taxon>
        <taxon>Pezizomycotina</taxon>
        <taxon>Dothideomycetes</taxon>
        <taxon>Dothideomycetidae</taxon>
        <taxon>Dothideales</taxon>
        <taxon>Zalariaceae</taxon>
        <taxon>Zalaria</taxon>
    </lineage>
</organism>
<dbReference type="Proteomes" id="UP001320706">
    <property type="component" value="Unassembled WGS sequence"/>
</dbReference>
<protein>
    <submittedName>
        <fullName evidence="1">Uncharacterized protein</fullName>
    </submittedName>
</protein>
<evidence type="ECO:0000313" key="1">
    <source>
        <dbReference type="EMBL" id="KAK8196057.1"/>
    </source>
</evidence>
<name>A0ACC3S585_9PEZI</name>
<gene>
    <name evidence="1" type="ORF">M8818_007209</name>
</gene>
<proteinExistence type="predicted"/>
<dbReference type="EMBL" id="JAMKPW020000042">
    <property type="protein sequence ID" value="KAK8196057.1"/>
    <property type="molecule type" value="Genomic_DNA"/>
</dbReference>
<sequence>MPFHSHHHSSSGQLPSTTSGLFASAQSLGAVGAPNPTRMSSGNTYPGSDPFTSSTAHAGGQTAPPASSGLSGPNSSSSTSTAGAQNYETPRRAQTIGRRPEELHMGDRGQGYTPQQYNNQGDYSAPSAPNIQLQQATPQGSSQYASPSSNNVPGALQPGGTSRPGPSAAYTAPTTIPTMPQINSNSQQYASTSRSGTLGASHSHSRSSPAGLDQKYVPFSSTPNATPAVGGKAYSPRTPTGAQSHSPLGLSDIRPRAPSDLHTEAAGPGAIFDYSGQPTNSSYLAPWASYAYDWCKWPVTGGNSCGKMAVGSYLEDPHNFIQILDTQIASQESAPPGASGYGLDFVKVAEATCAYPVTRISWEPPSSSKQSTDLLATSGDHLRLWSLPTSQPSALTNTISRSSTVNTREPAPQKLQPLALLSNSKTPEHTAPLTSLDWNTLSPKLIITSSIDTTCTIWDIPTLTAKTQLIAHDKEVFDVRFCAGSVDVFVSCGADGSVRMFDLRSLEHSTIIYEPAEKTDKVSSPAPPSPTKTTHTLSNAPPLLRLAASPHDAHLLATFAADSNLIRILDVRQPGTALLELRGHSAALNCIEWNPSRRGMLASGADDSLVLVWDLLNAGSGASVNGNGSGQGEVQGKGPLASWQSGYEVNNISWAPQSALTSQGGDWLGVCGGRGIWGVKL</sequence>
<accession>A0ACC3S585</accession>
<comment type="caution">
    <text evidence="1">The sequence shown here is derived from an EMBL/GenBank/DDBJ whole genome shotgun (WGS) entry which is preliminary data.</text>
</comment>
<keyword evidence="2" id="KW-1185">Reference proteome</keyword>
<reference evidence="1" key="1">
    <citation type="submission" date="2024-02" db="EMBL/GenBank/DDBJ databases">
        <title>Metagenome Assembled Genome of Zalaria obscura JY119.</title>
        <authorList>
            <person name="Vighnesh L."/>
            <person name="Jagadeeshwari U."/>
            <person name="Venkata Ramana C."/>
            <person name="Sasikala C."/>
        </authorList>
    </citation>
    <scope>NUCLEOTIDE SEQUENCE</scope>
    <source>
        <strain evidence="1">JY119</strain>
    </source>
</reference>
<evidence type="ECO:0000313" key="2">
    <source>
        <dbReference type="Proteomes" id="UP001320706"/>
    </source>
</evidence>